<reference evidence="2 3" key="1">
    <citation type="submission" date="2017-06" db="EMBL/GenBank/DDBJ databases">
        <title>the draft geome sequence of Illustriluteabacillus marina B3227.</title>
        <authorList>
            <person name="He R.-H."/>
            <person name="Du Z.-J."/>
        </authorList>
    </citation>
    <scope>NUCLEOTIDE SEQUENCE [LARGE SCALE GENOMIC DNA]</scope>
    <source>
        <strain evidence="2 3">B3227</strain>
    </source>
</reference>
<evidence type="ECO:0000256" key="1">
    <source>
        <dbReference type="SAM" id="MobiDB-lite"/>
    </source>
</evidence>
<organism evidence="2 3">
    <name type="scientific">Halalkalibacillus sediminis</name>
    <dbReference type="NCBI Taxonomy" id="2018042"/>
    <lineage>
        <taxon>Bacteria</taxon>
        <taxon>Bacillati</taxon>
        <taxon>Bacillota</taxon>
        <taxon>Bacilli</taxon>
        <taxon>Bacillales</taxon>
        <taxon>Bacillaceae</taxon>
        <taxon>Halalkalibacillus</taxon>
    </lineage>
</organism>
<proteinExistence type="predicted"/>
<sequence>MSKHLNCSDLKQQLDQQELLISQLMHIVASTNKRVSIIEKNVPNDITSESSNTSALPTPSSLPVR</sequence>
<accession>A0A2I0QUH0</accession>
<protein>
    <submittedName>
        <fullName evidence="2">Uncharacterized protein</fullName>
    </submittedName>
</protein>
<keyword evidence="3" id="KW-1185">Reference proteome</keyword>
<feature type="region of interest" description="Disordered" evidence="1">
    <location>
        <begin position="43"/>
        <end position="65"/>
    </location>
</feature>
<evidence type="ECO:0000313" key="3">
    <source>
        <dbReference type="Proteomes" id="UP000243524"/>
    </source>
</evidence>
<dbReference type="EMBL" id="PJNH01000002">
    <property type="protein sequence ID" value="PKR77995.1"/>
    <property type="molecule type" value="Genomic_DNA"/>
</dbReference>
<dbReference type="Proteomes" id="UP000243524">
    <property type="component" value="Unassembled WGS sequence"/>
</dbReference>
<feature type="compositionally biased region" description="Polar residues" evidence="1">
    <location>
        <begin position="44"/>
        <end position="65"/>
    </location>
</feature>
<evidence type="ECO:0000313" key="2">
    <source>
        <dbReference type="EMBL" id="PKR77995.1"/>
    </source>
</evidence>
<gene>
    <name evidence="2" type="ORF">CEY16_08730</name>
</gene>
<name>A0A2I0QUH0_9BACI</name>
<comment type="caution">
    <text evidence="2">The sequence shown here is derived from an EMBL/GenBank/DDBJ whole genome shotgun (WGS) entry which is preliminary data.</text>
</comment>
<dbReference type="AlphaFoldDB" id="A0A2I0QUH0"/>
<dbReference type="RefSeq" id="WP_101331603.1">
    <property type="nucleotide sequence ID" value="NZ_PJNH01000002.1"/>
</dbReference>